<organism evidence="1 2">
    <name type="scientific">Meloidogyne enterolobii</name>
    <name type="common">Root-knot nematode worm</name>
    <name type="synonym">Meloidogyne mayaguensis</name>
    <dbReference type="NCBI Taxonomy" id="390850"/>
    <lineage>
        <taxon>Eukaryota</taxon>
        <taxon>Metazoa</taxon>
        <taxon>Ecdysozoa</taxon>
        <taxon>Nematoda</taxon>
        <taxon>Chromadorea</taxon>
        <taxon>Rhabditida</taxon>
        <taxon>Tylenchina</taxon>
        <taxon>Tylenchomorpha</taxon>
        <taxon>Tylenchoidea</taxon>
        <taxon>Meloidogynidae</taxon>
        <taxon>Meloidogyninae</taxon>
        <taxon>Meloidogyne</taxon>
    </lineage>
</organism>
<gene>
    <name evidence="1" type="ORF">MENTE1834_LOCUS40219</name>
</gene>
<comment type="caution">
    <text evidence="1">The sequence shown here is derived from an EMBL/GenBank/DDBJ whole genome shotgun (WGS) entry which is preliminary data.</text>
</comment>
<dbReference type="Proteomes" id="UP001497535">
    <property type="component" value="Unassembled WGS sequence"/>
</dbReference>
<protein>
    <submittedName>
        <fullName evidence="1">Uncharacterized protein</fullName>
    </submittedName>
</protein>
<evidence type="ECO:0000313" key="2">
    <source>
        <dbReference type="Proteomes" id="UP001497535"/>
    </source>
</evidence>
<dbReference type="EMBL" id="CAVMJV010000093">
    <property type="protein sequence ID" value="CAK5092790.1"/>
    <property type="molecule type" value="Genomic_DNA"/>
</dbReference>
<name>A0ACB1AL84_MELEN</name>
<reference evidence="1" key="1">
    <citation type="submission" date="2023-11" db="EMBL/GenBank/DDBJ databases">
        <authorList>
            <person name="Poullet M."/>
        </authorList>
    </citation>
    <scope>NUCLEOTIDE SEQUENCE</scope>
    <source>
        <strain evidence="1">E1834</strain>
    </source>
</reference>
<keyword evidence="2" id="KW-1185">Reference proteome</keyword>
<accession>A0ACB1AL84</accession>
<evidence type="ECO:0000313" key="1">
    <source>
        <dbReference type="EMBL" id="CAK5092790.1"/>
    </source>
</evidence>
<sequence length="95" mass="11014">MRASPTNSNTFTFLKTGWLLDGGIWEPPKQSIPPYKSNLLQNKNIFLKVDQDDVQQSFFLAETLKYLFLTFSDSNKISLDKWVFNTEAHPFPIEI</sequence>
<proteinExistence type="predicted"/>